<keyword evidence="4" id="KW-1185">Reference proteome</keyword>
<evidence type="ECO:0000313" key="4">
    <source>
        <dbReference type="Proteomes" id="UP000474175"/>
    </source>
</evidence>
<dbReference type="PROSITE" id="PS50926">
    <property type="entry name" value="TRAM"/>
    <property type="match status" value="1"/>
</dbReference>
<evidence type="ECO:0000313" key="3">
    <source>
        <dbReference type="EMBL" id="NDU94247.1"/>
    </source>
</evidence>
<dbReference type="Proteomes" id="UP000474175">
    <property type="component" value="Unassembled WGS sequence"/>
</dbReference>
<reference evidence="3 4" key="1">
    <citation type="submission" date="2020-02" db="EMBL/GenBank/DDBJ databases">
        <title>Draft genome sequence of two Spirosoma agri KCTC 52727 and Spirosoma terrae KCTC 52035.</title>
        <authorList>
            <person name="Rojas J."/>
            <person name="Ambika Manirajan B."/>
            <person name="Suarez C."/>
            <person name="Ratering S."/>
            <person name="Schnell S."/>
        </authorList>
    </citation>
    <scope>NUCLEOTIDE SEQUENCE [LARGE SCALE GENOMIC DNA]</scope>
    <source>
        <strain evidence="3 4">KCTC 52035</strain>
    </source>
</reference>
<proteinExistence type="predicted"/>
<dbReference type="AlphaFoldDB" id="A0A6L9L4D9"/>
<dbReference type="GO" id="GO:0016740">
    <property type="term" value="F:transferase activity"/>
    <property type="evidence" value="ECO:0007669"/>
    <property type="project" value="UniProtKB-KW"/>
</dbReference>
<name>A0A6L9L4D9_9BACT</name>
<comment type="caution">
    <text evidence="3">The sequence shown here is derived from an EMBL/GenBank/DDBJ whole genome shotgun (WGS) entry which is preliminary data.</text>
</comment>
<feature type="domain" description="TRAM" evidence="2">
    <location>
        <begin position="1"/>
        <end position="31"/>
    </location>
</feature>
<dbReference type="EMBL" id="JAAFZH010000002">
    <property type="protein sequence ID" value="NDU94247.1"/>
    <property type="molecule type" value="Genomic_DNA"/>
</dbReference>
<sequence length="80" mass="8878">MTVLGNPVEGEFVEIEIRGAARQSVSAELVDQQGRTVCRQRIDEASTLERMSLPVGYSRGVLLLSVQGAYERQQVKVIMK</sequence>
<protein>
    <recommendedName>
        <fullName evidence="2">TRAM domain-containing protein</fullName>
    </recommendedName>
</protein>
<evidence type="ECO:0000256" key="1">
    <source>
        <dbReference type="ARBA" id="ARBA00022679"/>
    </source>
</evidence>
<evidence type="ECO:0000259" key="2">
    <source>
        <dbReference type="PROSITE" id="PS50926"/>
    </source>
</evidence>
<gene>
    <name evidence="3" type="ORF">GK108_05125</name>
</gene>
<keyword evidence="1" id="KW-0808">Transferase</keyword>
<dbReference type="InterPro" id="IPR002792">
    <property type="entry name" value="TRAM_dom"/>
</dbReference>
<organism evidence="3 4">
    <name type="scientific">Spirosoma terrae</name>
    <dbReference type="NCBI Taxonomy" id="1968276"/>
    <lineage>
        <taxon>Bacteria</taxon>
        <taxon>Pseudomonadati</taxon>
        <taxon>Bacteroidota</taxon>
        <taxon>Cytophagia</taxon>
        <taxon>Cytophagales</taxon>
        <taxon>Cytophagaceae</taxon>
        <taxon>Spirosoma</taxon>
    </lineage>
</organism>
<accession>A0A6L9L4D9</accession>
<dbReference type="RefSeq" id="WP_163943908.1">
    <property type="nucleotide sequence ID" value="NZ_JAAFZH010000002.1"/>
</dbReference>